<dbReference type="SUPFAM" id="SSF51338">
    <property type="entry name" value="Composite domain of metallo-dependent hydrolases"/>
    <property type="match status" value="1"/>
</dbReference>
<dbReference type="EMBL" id="JADKNH010000008">
    <property type="protein sequence ID" value="MBF4694208.1"/>
    <property type="molecule type" value="Genomic_DNA"/>
</dbReference>
<evidence type="ECO:0000259" key="1">
    <source>
        <dbReference type="Pfam" id="PF01979"/>
    </source>
</evidence>
<accession>A0ABR9ZUU8</accession>
<feature type="domain" description="Amidohydrolase-related" evidence="1">
    <location>
        <begin position="280"/>
        <end position="382"/>
    </location>
</feature>
<dbReference type="CDD" id="cd01309">
    <property type="entry name" value="Met_dep_hydrolase_C"/>
    <property type="match status" value="1"/>
</dbReference>
<sequence length="387" mass="41800">MIIIKNGKILTMAGQSYDCACVAIDQGKIVSIKDWIEPNPEDEVIDASGMIVMPGLVDAHCHLGLWENGIGFEGADGNESTQAITPQLRAIDGINPLDISFREAYEAGVTTVMTGPGSVNVVGGQFAVIKTFGKRIDRMILKNPAAIKVSFGENPKKGHGEKGRMPVTRMGIASLLRETLIKGTNYQAQKEAAMQEGNKHFDTDLGMEALIPLLKGEIPLKAHAHRADDMFTALRIAREFNLKITLDHVTEGHLVVDELAEENVPMIVGPSFGGRGKFELKEKTFKTPGVLANAGLKVAIVTDHPVIPLYNLINCAAFAVRGGMTEEDALKAITIVPAEIIGVSDRVGSIEVGKDADIVIFDGPVFDIMTKAQYVLIDGKIVYTRRS</sequence>
<dbReference type="PANTHER" id="PTHR43135:SF3">
    <property type="entry name" value="ALPHA-D-RIBOSE 1-METHYLPHOSPHONATE 5-TRIPHOSPHATE DIPHOSPHATASE"/>
    <property type="match status" value="1"/>
</dbReference>
<dbReference type="Pfam" id="PF01979">
    <property type="entry name" value="Amidohydro_1"/>
    <property type="match status" value="1"/>
</dbReference>
<organism evidence="2 3">
    <name type="scientific">Fusibacter ferrireducens</name>
    <dbReference type="NCBI Taxonomy" id="2785058"/>
    <lineage>
        <taxon>Bacteria</taxon>
        <taxon>Bacillati</taxon>
        <taxon>Bacillota</taxon>
        <taxon>Clostridia</taxon>
        <taxon>Eubacteriales</taxon>
        <taxon>Eubacteriales Family XII. Incertae Sedis</taxon>
        <taxon>Fusibacter</taxon>
    </lineage>
</organism>
<dbReference type="Gene3D" id="3.20.20.140">
    <property type="entry name" value="Metal-dependent hydrolases"/>
    <property type="match status" value="1"/>
</dbReference>
<gene>
    <name evidence="2" type="ORF">ISU02_13885</name>
</gene>
<proteinExistence type="predicted"/>
<dbReference type="RefSeq" id="WP_194702445.1">
    <property type="nucleotide sequence ID" value="NZ_JADKNH010000008.1"/>
</dbReference>
<dbReference type="SUPFAM" id="SSF51556">
    <property type="entry name" value="Metallo-dependent hydrolases"/>
    <property type="match status" value="1"/>
</dbReference>
<protein>
    <submittedName>
        <fullName evidence="2">Amidohydrolase</fullName>
    </submittedName>
</protein>
<dbReference type="InterPro" id="IPR051781">
    <property type="entry name" value="Metallo-dep_Hydrolase"/>
</dbReference>
<reference evidence="2 3" key="1">
    <citation type="submission" date="2020-11" db="EMBL/GenBank/DDBJ databases">
        <title>Fusibacter basophilias sp. nov.</title>
        <authorList>
            <person name="Qiu D."/>
        </authorList>
    </citation>
    <scope>NUCLEOTIDE SEQUENCE [LARGE SCALE GENOMIC DNA]</scope>
    <source>
        <strain evidence="2 3">Q10-2</strain>
    </source>
</reference>
<dbReference type="Proteomes" id="UP000614200">
    <property type="component" value="Unassembled WGS sequence"/>
</dbReference>
<dbReference type="PANTHER" id="PTHR43135">
    <property type="entry name" value="ALPHA-D-RIBOSE 1-METHYLPHOSPHONATE 5-TRIPHOSPHATE DIPHOSPHATASE"/>
    <property type="match status" value="1"/>
</dbReference>
<dbReference type="InterPro" id="IPR011059">
    <property type="entry name" value="Metal-dep_hydrolase_composite"/>
</dbReference>
<evidence type="ECO:0000313" key="3">
    <source>
        <dbReference type="Proteomes" id="UP000614200"/>
    </source>
</evidence>
<comment type="caution">
    <text evidence="2">The sequence shown here is derived from an EMBL/GenBank/DDBJ whole genome shotgun (WGS) entry which is preliminary data.</text>
</comment>
<name>A0ABR9ZUU8_9FIRM</name>
<evidence type="ECO:0000313" key="2">
    <source>
        <dbReference type="EMBL" id="MBF4694208.1"/>
    </source>
</evidence>
<dbReference type="InterPro" id="IPR032466">
    <property type="entry name" value="Metal_Hydrolase"/>
</dbReference>
<dbReference type="InterPro" id="IPR006680">
    <property type="entry name" value="Amidohydro-rel"/>
</dbReference>
<keyword evidence="3" id="KW-1185">Reference proteome</keyword>
<dbReference type="Gene3D" id="2.30.40.10">
    <property type="entry name" value="Urease, subunit C, domain 1"/>
    <property type="match status" value="1"/>
</dbReference>